<feature type="domain" description="LamG-like jellyroll fold" evidence="3">
    <location>
        <begin position="92"/>
        <end position="228"/>
    </location>
</feature>
<comment type="caution">
    <text evidence="4">The sequence shown here is derived from an EMBL/GenBank/DDBJ whole genome shotgun (WGS) entry which is preliminary data.</text>
</comment>
<dbReference type="AlphaFoldDB" id="A0A2S7I2L2"/>
<dbReference type="GO" id="GO:0003993">
    <property type="term" value="F:acid phosphatase activity"/>
    <property type="evidence" value="ECO:0007669"/>
    <property type="project" value="InterPro"/>
</dbReference>
<evidence type="ECO:0000313" key="5">
    <source>
        <dbReference type="Proteomes" id="UP000238565"/>
    </source>
</evidence>
<gene>
    <name evidence="4" type="ORF">C3729_11275</name>
</gene>
<name>A0A2S7I2L2_9FLAO</name>
<proteinExistence type="predicted"/>
<dbReference type="NCBIfam" id="TIGR04183">
    <property type="entry name" value="Por_Secre_tail"/>
    <property type="match status" value="1"/>
</dbReference>
<dbReference type="SMART" id="SM00560">
    <property type="entry name" value="LamGL"/>
    <property type="match status" value="1"/>
</dbReference>
<evidence type="ECO:0000256" key="2">
    <source>
        <dbReference type="ARBA" id="ARBA00023157"/>
    </source>
</evidence>
<keyword evidence="1" id="KW-0732">Signal</keyword>
<protein>
    <recommendedName>
        <fullName evidence="3">LamG-like jellyroll fold domain-containing protein</fullName>
    </recommendedName>
</protein>
<dbReference type="Pfam" id="PF18962">
    <property type="entry name" value="Por_Secre_tail"/>
    <property type="match status" value="1"/>
</dbReference>
<dbReference type="InterPro" id="IPR013783">
    <property type="entry name" value="Ig-like_fold"/>
</dbReference>
<organism evidence="4 5">
    <name type="scientific">Cloacibacterium normanense</name>
    <dbReference type="NCBI Taxonomy" id="237258"/>
    <lineage>
        <taxon>Bacteria</taxon>
        <taxon>Pseudomonadati</taxon>
        <taxon>Bacteroidota</taxon>
        <taxon>Flavobacteriia</taxon>
        <taxon>Flavobacteriales</taxon>
        <taxon>Weeksellaceae</taxon>
    </lineage>
</organism>
<dbReference type="GO" id="GO:0005975">
    <property type="term" value="P:carbohydrate metabolic process"/>
    <property type="evidence" value="ECO:0007669"/>
    <property type="project" value="UniProtKB-ARBA"/>
</dbReference>
<dbReference type="SUPFAM" id="SSF49363">
    <property type="entry name" value="Purple acid phosphatase, N-terminal domain"/>
    <property type="match status" value="1"/>
</dbReference>
<evidence type="ECO:0000259" key="3">
    <source>
        <dbReference type="SMART" id="SM00560"/>
    </source>
</evidence>
<dbReference type="EMBL" id="PTPZ01000008">
    <property type="protein sequence ID" value="PPZ90749.1"/>
    <property type="molecule type" value="Genomic_DNA"/>
</dbReference>
<keyword evidence="2" id="KW-1015">Disulfide bond</keyword>
<dbReference type="InterPro" id="IPR026444">
    <property type="entry name" value="Secre_tail"/>
</dbReference>
<dbReference type="SUPFAM" id="SSF49899">
    <property type="entry name" value="Concanavalin A-like lectins/glucanases"/>
    <property type="match status" value="1"/>
</dbReference>
<dbReference type="Pfam" id="PF13385">
    <property type="entry name" value="Laminin_G_3"/>
    <property type="match status" value="1"/>
</dbReference>
<dbReference type="InterPro" id="IPR008963">
    <property type="entry name" value="Purple_acid_Pase-like_N"/>
</dbReference>
<dbReference type="Gene3D" id="2.60.40.10">
    <property type="entry name" value="Immunoglobulins"/>
    <property type="match status" value="1"/>
</dbReference>
<dbReference type="InterPro" id="IPR006558">
    <property type="entry name" value="LamG-like"/>
</dbReference>
<dbReference type="Proteomes" id="UP000238565">
    <property type="component" value="Unassembled WGS sequence"/>
</dbReference>
<dbReference type="GO" id="GO:0046872">
    <property type="term" value="F:metal ion binding"/>
    <property type="evidence" value="ECO:0007669"/>
    <property type="project" value="InterPro"/>
</dbReference>
<sequence length="531" mass="57787">MKKSLFFLILLANIFIFGQAPTNGLIAYYGFESNINSHDSQNNFTARSNTTATISYNTAKRGSGVYFQGQTGIINTSLSPIISPATSGYSNTPFTLSFWAKESVNPQSSYGSLFELYGGYLLRFQTSYLHSEVYANNSYLSVDYTDVFPNMNSYRHYTVVYEPSSSSAMKLYLNGVYKGNINSSAWLNKSTNNFVFGNGMSGNGFHPFKGYQGTIDELFVYNRALTATEITNLYNGINYSIITNTSHTEVTGYGAKISYSYIPLDGVTSDCKLYLGTSSNNLTLHSTGTSGNSGTISGNIDLTGLQANTTYYYKITSTNSNGTTESEVKSFTTLAVTRPTVTWDLSSTPAFNITSTSADIRFDVNPNNGLTTSVIKYGLSTGTLTNIASSPTPIQGGNQVVNQIISLTNLQPNTVYYYIAESTNSAGTGQASLNVGGTNYPAVYSFTTSNLGTNDLKNKLNISISPNPAKDFINIQSDGKIKSVEIYNLHGQKLITTTQKQINISSLSSGVYLVRIEDDKNNTTTKKIIKK</sequence>
<accession>A0A2S7I2L2</accession>
<evidence type="ECO:0000256" key="1">
    <source>
        <dbReference type="ARBA" id="ARBA00022729"/>
    </source>
</evidence>
<reference evidence="4 5" key="1">
    <citation type="submission" date="2018-02" db="EMBL/GenBank/DDBJ databases">
        <title>Draft genome sequence of bacterial isolates from marine environment.</title>
        <authorList>
            <person name="Singh S.K."/>
            <person name="Hill R."/>
            <person name="Major S."/>
            <person name="Cai H."/>
            <person name="Li Y."/>
        </authorList>
    </citation>
    <scope>NUCLEOTIDE SEQUENCE [LARGE SCALE GENOMIC DNA]</scope>
    <source>
        <strain evidence="4 5">IMET F</strain>
    </source>
</reference>
<evidence type="ECO:0000313" key="4">
    <source>
        <dbReference type="EMBL" id="PPZ90749.1"/>
    </source>
</evidence>
<dbReference type="GO" id="GO:0004553">
    <property type="term" value="F:hydrolase activity, hydrolyzing O-glycosyl compounds"/>
    <property type="evidence" value="ECO:0007669"/>
    <property type="project" value="UniProtKB-ARBA"/>
</dbReference>
<dbReference type="InterPro" id="IPR013320">
    <property type="entry name" value="ConA-like_dom_sf"/>
</dbReference>
<dbReference type="Gene3D" id="2.60.120.200">
    <property type="match status" value="1"/>
</dbReference>
<dbReference type="RefSeq" id="WP_104794249.1">
    <property type="nucleotide sequence ID" value="NZ_PTPZ01000008.1"/>
</dbReference>